<evidence type="ECO:0000313" key="1">
    <source>
        <dbReference type="EMBL" id="OEO29521.1"/>
    </source>
</evidence>
<proteinExistence type="predicted"/>
<dbReference type="Proteomes" id="UP000095463">
    <property type="component" value="Unassembled WGS sequence"/>
</dbReference>
<keyword evidence="2" id="KW-1185">Reference proteome</keyword>
<evidence type="ECO:0008006" key="3">
    <source>
        <dbReference type="Google" id="ProtNLM"/>
    </source>
</evidence>
<comment type="caution">
    <text evidence="1">The sequence shown here is derived from an EMBL/GenBank/DDBJ whole genome shotgun (WGS) entry which is preliminary data.</text>
</comment>
<organism evidence="1 2">
    <name type="scientific">Devosia insulae DS-56</name>
    <dbReference type="NCBI Taxonomy" id="1116389"/>
    <lineage>
        <taxon>Bacteria</taxon>
        <taxon>Pseudomonadati</taxon>
        <taxon>Pseudomonadota</taxon>
        <taxon>Alphaproteobacteria</taxon>
        <taxon>Hyphomicrobiales</taxon>
        <taxon>Devosiaceae</taxon>
        <taxon>Devosia</taxon>
    </lineage>
</organism>
<dbReference type="EMBL" id="LAJE02000284">
    <property type="protein sequence ID" value="OEO29521.1"/>
    <property type="molecule type" value="Genomic_DNA"/>
</dbReference>
<dbReference type="AlphaFoldDB" id="A0A1E5XLP3"/>
<protein>
    <recommendedName>
        <fullName evidence="3">Apea-like HEPN domain-containing protein</fullName>
    </recommendedName>
</protein>
<accession>A0A1E5XLP3</accession>
<name>A0A1E5XLP3_9HYPH</name>
<reference evidence="1 2" key="1">
    <citation type="journal article" date="2015" name="Genome Announc.">
        <title>Genome Assemblies of Three Soil-Associated Devosia species: D. insulae, D. limi, and D. soli.</title>
        <authorList>
            <person name="Hassan Y.I."/>
            <person name="Lepp D."/>
            <person name="Zhou T."/>
        </authorList>
    </citation>
    <scope>NUCLEOTIDE SEQUENCE [LARGE SCALE GENOMIC DNA]</scope>
    <source>
        <strain evidence="1 2">DS-56</strain>
    </source>
</reference>
<sequence length="310" mass="33885">MAGQGGAATEGTWVARFRFRIAKRLKSNSKELALVLGGREVSLRPQDGSMTDSEWLVMRAPGFETKNDAQKFVRRLKVATMVAAVETGNGIDPGEGKPTGWISPAFFTEMFGDDLESVENIHGTQVYWDDGRQKFVSVKADATVHANAEMLAAALTATFDHQLSPTARALAALEILSLSRMAREPLAEATLCVAAVELLALREDWTSEQRELLRALKKHAEEVAPDQPEVADAVGKAYKSVRGGIKELILSTLGLGDSTWKEFDAVYGMRSNIFHGLEPISRHSISDFARNARPVCERIVIAGARLKGEF</sequence>
<gene>
    <name evidence="1" type="ORF">VW23_025260</name>
</gene>
<evidence type="ECO:0000313" key="2">
    <source>
        <dbReference type="Proteomes" id="UP000095463"/>
    </source>
</evidence>